<keyword evidence="6" id="KW-1185">Reference proteome</keyword>
<dbReference type="PANTHER" id="PTHR44846:SF1">
    <property type="entry name" value="MANNOSYL-D-GLYCERATE TRANSPORT_METABOLISM SYSTEM REPRESSOR MNGR-RELATED"/>
    <property type="match status" value="1"/>
</dbReference>
<evidence type="ECO:0000313" key="6">
    <source>
        <dbReference type="Proteomes" id="UP000240859"/>
    </source>
</evidence>
<dbReference type="SMART" id="SM00345">
    <property type="entry name" value="HTH_GNTR"/>
    <property type="match status" value="1"/>
</dbReference>
<dbReference type="InterPro" id="IPR000524">
    <property type="entry name" value="Tscrpt_reg_HTH_GntR"/>
</dbReference>
<proteinExistence type="predicted"/>
<accession>A0ABX5IK19</accession>
<gene>
    <name evidence="5" type="ORF">BU057_13960</name>
</gene>
<evidence type="ECO:0000256" key="2">
    <source>
        <dbReference type="ARBA" id="ARBA00023125"/>
    </source>
</evidence>
<dbReference type="EMBL" id="PZFR01000230">
    <property type="protein sequence ID" value="PTI62640.1"/>
    <property type="molecule type" value="Genomic_DNA"/>
</dbReference>
<feature type="non-terminal residue" evidence="5">
    <location>
        <position position="78"/>
    </location>
</feature>
<organism evidence="5 6">
    <name type="scientific">Staphylococcus succinus</name>
    <dbReference type="NCBI Taxonomy" id="61015"/>
    <lineage>
        <taxon>Bacteria</taxon>
        <taxon>Bacillati</taxon>
        <taxon>Bacillota</taxon>
        <taxon>Bacilli</taxon>
        <taxon>Bacillales</taxon>
        <taxon>Staphylococcaceae</taxon>
        <taxon>Staphylococcus</taxon>
    </lineage>
</organism>
<dbReference type="CDD" id="cd07377">
    <property type="entry name" value="WHTH_GntR"/>
    <property type="match status" value="1"/>
</dbReference>
<keyword evidence="1" id="KW-0805">Transcription regulation</keyword>
<keyword evidence="5" id="KW-0808">Transferase</keyword>
<evidence type="ECO:0000313" key="5">
    <source>
        <dbReference type="EMBL" id="PTI62640.1"/>
    </source>
</evidence>
<keyword evidence="3" id="KW-0804">Transcription</keyword>
<dbReference type="Pfam" id="PF00392">
    <property type="entry name" value="GntR"/>
    <property type="match status" value="1"/>
</dbReference>
<keyword evidence="2" id="KW-0238">DNA-binding</keyword>
<dbReference type="InterPro" id="IPR036388">
    <property type="entry name" value="WH-like_DNA-bd_sf"/>
</dbReference>
<protein>
    <submittedName>
        <fullName evidence="5">PLP-dependent aminotransferase family protein</fullName>
    </submittedName>
</protein>
<dbReference type="PROSITE" id="PS50949">
    <property type="entry name" value="HTH_GNTR"/>
    <property type="match status" value="1"/>
</dbReference>
<keyword evidence="5" id="KW-0032">Aminotransferase</keyword>
<sequence length="78" mass="9224">MEVIIMKYKEVASYLRNKIIEGDWFYGMKLPSQRTLANQFNVNRVTTIKSIELLELEVFTYTKRGSGNYVNDYLSEDF</sequence>
<dbReference type="Proteomes" id="UP000240859">
    <property type="component" value="Unassembled WGS sequence"/>
</dbReference>
<name>A0ABX5IK19_9STAP</name>
<comment type="caution">
    <text evidence="5">The sequence shown here is derived from an EMBL/GenBank/DDBJ whole genome shotgun (WGS) entry which is preliminary data.</text>
</comment>
<reference evidence="5 6" key="1">
    <citation type="journal article" date="2016" name="Front. Microbiol.">
        <title>Comprehensive Phylogenetic Analysis of Bovine Non-aureus Staphylococci Species Based on Whole-Genome Sequencing.</title>
        <authorList>
            <person name="Naushad S."/>
            <person name="Barkema H.W."/>
            <person name="Luby C."/>
            <person name="Condas L.A."/>
            <person name="Nobrega D.B."/>
            <person name="Carson D.A."/>
            <person name="De Buck J."/>
        </authorList>
    </citation>
    <scope>NUCLEOTIDE SEQUENCE [LARGE SCALE GENOMIC DNA]</scope>
    <source>
        <strain evidence="5 6">SNUC 1084</strain>
    </source>
</reference>
<dbReference type="InterPro" id="IPR050679">
    <property type="entry name" value="Bact_HTH_transcr_reg"/>
</dbReference>
<dbReference type="InterPro" id="IPR036390">
    <property type="entry name" value="WH_DNA-bd_sf"/>
</dbReference>
<dbReference type="SUPFAM" id="SSF46785">
    <property type="entry name" value="Winged helix' DNA-binding domain"/>
    <property type="match status" value="1"/>
</dbReference>
<dbReference type="GO" id="GO:0008483">
    <property type="term" value="F:transaminase activity"/>
    <property type="evidence" value="ECO:0007669"/>
    <property type="project" value="UniProtKB-KW"/>
</dbReference>
<evidence type="ECO:0000259" key="4">
    <source>
        <dbReference type="PROSITE" id="PS50949"/>
    </source>
</evidence>
<dbReference type="Gene3D" id="1.10.10.10">
    <property type="entry name" value="Winged helix-like DNA-binding domain superfamily/Winged helix DNA-binding domain"/>
    <property type="match status" value="1"/>
</dbReference>
<evidence type="ECO:0000256" key="1">
    <source>
        <dbReference type="ARBA" id="ARBA00023015"/>
    </source>
</evidence>
<evidence type="ECO:0000256" key="3">
    <source>
        <dbReference type="ARBA" id="ARBA00023163"/>
    </source>
</evidence>
<dbReference type="PANTHER" id="PTHR44846">
    <property type="entry name" value="MANNOSYL-D-GLYCERATE TRANSPORT/METABOLISM SYSTEM REPRESSOR MNGR-RELATED"/>
    <property type="match status" value="1"/>
</dbReference>
<feature type="domain" description="HTH gntR-type" evidence="4">
    <location>
        <begin position="5"/>
        <end position="73"/>
    </location>
</feature>